<dbReference type="RefSeq" id="WP_347324744.1">
    <property type="nucleotide sequence ID" value="NZ_JBCGUH010000004.1"/>
</dbReference>
<protein>
    <submittedName>
        <fullName evidence="1">Uncharacterized protein</fullName>
    </submittedName>
</protein>
<dbReference type="EMBL" id="JBHUEH010000014">
    <property type="protein sequence ID" value="MFD1885797.1"/>
    <property type="molecule type" value="Genomic_DNA"/>
</dbReference>
<evidence type="ECO:0000313" key="1">
    <source>
        <dbReference type="EMBL" id="MFD1885797.1"/>
    </source>
</evidence>
<comment type="caution">
    <text evidence="1">The sequence shown here is derived from an EMBL/GenBank/DDBJ whole genome shotgun (WGS) entry which is preliminary data.</text>
</comment>
<dbReference type="Proteomes" id="UP001597233">
    <property type="component" value="Unassembled WGS sequence"/>
</dbReference>
<accession>A0ABW4RI23</accession>
<gene>
    <name evidence="1" type="ORF">ACFSC9_09690</name>
</gene>
<evidence type="ECO:0000313" key="2">
    <source>
        <dbReference type="Proteomes" id="UP001597233"/>
    </source>
</evidence>
<organism evidence="1 2">
    <name type="scientific">Paenibacillus wenxiniae</name>
    <dbReference type="NCBI Taxonomy" id="1636843"/>
    <lineage>
        <taxon>Bacteria</taxon>
        <taxon>Bacillati</taxon>
        <taxon>Bacillota</taxon>
        <taxon>Bacilli</taxon>
        <taxon>Bacillales</taxon>
        <taxon>Paenibacillaceae</taxon>
        <taxon>Paenibacillus</taxon>
    </lineage>
</organism>
<name>A0ABW4RI23_9BACL</name>
<keyword evidence="2" id="KW-1185">Reference proteome</keyword>
<sequence length="213" mass="25774">MKTVHRSRTKKIRGWKRRKRSIQLWREQMIELDIETMRSEDFDYAKLWIYPFYSIAPINPPHWFQRLLLSEMIDVYAHWQKRMEQEQEPFYLKIWLYEPNFILSQIVVAYRSRLNFYDHHFQPVSTSQPFPFASTGKLGEQLQQLDWQLCIQEELYWSKELQHNVAKGVQTEAEVQCLIDRAYATETVQYGGEEQTVYNVRTGNVWLGTWKTN</sequence>
<reference evidence="2" key="1">
    <citation type="journal article" date="2019" name="Int. J. Syst. Evol. Microbiol.">
        <title>The Global Catalogue of Microorganisms (GCM) 10K type strain sequencing project: providing services to taxonomists for standard genome sequencing and annotation.</title>
        <authorList>
            <consortium name="The Broad Institute Genomics Platform"/>
            <consortium name="The Broad Institute Genome Sequencing Center for Infectious Disease"/>
            <person name="Wu L."/>
            <person name="Ma J."/>
        </authorList>
    </citation>
    <scope>NUCLEOTIDE SEQUENCE [LARGE SCALE GENOMIC DNA]</scope>
    <source>
        <strain evidence="2">CCUG 54950</strain>
    </source>
</reference>
<proteinExistence type="predicted"/>